<dbReference type="WBParaSite" id="JU765_v2.g20395.t1">
    <property type="protein sequence ID" value="JU765_v2.g20395.t1"/>
    <property type="gene ID" value="JU765_v2.g20395"/>
</dbReference>
<name>A0AC34QYD1_9BILA</name>
<accession>A0AC34QYD1</accession>
<evidence type="ECO:0000313" key="1">
    <source>
        <dbReference type="Proteomes" id="UP000887576"/>
    </source>
</evidence>
<dbReference type="Proteomes" id="UP000887576">
    <property type="component" value="Unplaced"/>
</dbReference>
<proteinExistence type="predicted"/>
<sequence>MFGAMILLLCLGFGINAGNAMNPARDLAPRIFTFVAGYGWEVFSYRDYEWWWVPVVCPFIGALMGGWTYHLLVAANNDEHVDHHSFSSSSESHEKLLSEFLNLKIQEQLYSLKFIKESK</sequence>
<reference evidence="2" key="1">
    <citation type="submission" date="2022-11" db="UniProtKB">
        <authorList>
            <consortium name="WormBaseParasite"/>
        </authorList>
    </citation>
    <scope>IDENTIFICATION</scope>
</reference>
<evidence type="ECO:0000313" key="2">
    <source>
        <dbReference type="WBParaSite" id="JU765_v2.g20395.t1"/>
    </source>
</evidence>
<protein>
    <submittedName>
        <fullName evidence="2">Uncharacterized protein</fullName>
    </submittedName>
</protein>
<organism evidence="1 2">
    <name type="scientific">Panagrolaimus sp. JU765</name>
    <dbReference type="NCBI Taxonomy" id="591449"/>
    <lineage>
        <taxon>Eukaryota</taxon>
        <taxon>Metazoa</taxon>
        <taxon>Ecdysozoa</taxon>
        <taxon>Nematoda</taxon>
        <taxon>Chromadorea</taxon>
        <taxon>Rhabditida</taxon>
        <taxon>Tylenchina</taxon>
        <taxon>Panagrolaimomorpha</taxon>
        <taxon>Panagrolaimoidea</taxon>
        <taxon>Panagrolaimidae</taxon>
        <taxon>Panagrolaimus</taxon>
    </lineage>
</organism>